<organism evidence="18 19">
    <name type="scientific">Glossina palpalis gambiensis</name>
    <dbReference type="NCBI Taxonomy" id="67801"/>
    <lineage>
        <taxon>Eukaryota</taxon>
        <taxon>Metazoa</taxon>
        <taxon>Ecdysozoa</taxon>
        <taxon>Arthropoda</taxon>
        <taxon>Hexapoda</taxon>
        <taxon>Insecta</taxon>
        <taxon>Pterygota</taxon>
        <taxon>Neoptera</taxon>
        <taxon>Endopterygota</taxon>
        <taxon>Diptera</taxon>
        <taxon>Brachycera</taxon>
        <taxon>Muscomorpha</taxon>
        <taxon>Hippoboscoidea</taxon>
        <taxon>Glossinidae</taxon>
        <taxon>Glossina</taxon>
    </lineage>
</organism>
<reference evidence="18" key="2">
    <citation type="submission" date="2020-05" db="UniProtKB">
        <authorList>
            <consortium name="EnsemblMetazoa"/>
        </authorList>
    </citation>
    <scope>IDENTIFICATION</scope>
    <source>
        <strain evidence="18">IAEA</strain>
    </source>
</reference>
<evidence type="ECO:0000256" key="8">
    <source>
        <dbReference type="ARBA" id="ARBA00022824"/>
    </source>
</evidence>
<dbReference type="STRING" id="67801.A0A1B0BKI4"/>
<keyword evidence="12 15" id="KW-0472">Membrane</keyword>
<evidence type="ECO:0000256" key="11">
    <source>
        <dbReference type="ARBA" id="ARBA00023049"/>
    </source>
</evidence>
<dbReference type="VEuPathDB" id="VectorBase:GPPI033096"/>
<feature type="domain" description="Peptidase M28" evidence="16">
    <location>
        <begin position="2"/>
        <end position="158"/>
    </location>
</feature>
<dbReference type="SUPFAM" id="SSF53187">
    <property type="entry name" value="Zn-dependent exopeptidases"/>
    <property type="match status" value="1"/>
</dbReference>
<sequence length="438" mass="50342">MIAVMLETLRVITKRETNLKHSIVFLFNGAEENPLQGSHAFITQHEWAANVKAVINLDSAGSGGREILFQSGPGHPWLMKYYGAHIVHPYASTIAEELFQNGFVPSETDYRIFRDFGHIPGLDMAHSFNGFVYHTKYDRFTTIPRRTYQRTGDNVLALTKAIANAVELEDPSVNLLSLVRKSKTILSCFGIIWIIFMGIAASPMGFPYVEKEAPQRFYAVHSTRTFHDDSPAMLVKYEDFGFYVVPVDRRPQSIDFMFQETNFTKSDANFCETEIMCGFPIYSSRWLEWRNQSFWVEASQPTKIGWATLKIISKEQTSSKTILFTLEVAGPHHISIFIQPMHGVKLMDWSFTKIPLEQNFTAPYYLYFSYALDPTPLRFHLEFKWETEDWSGSTFAIALIGHKVDDINTTDDFREFLTSFPAWAHVSAWTSSYESWKL</sequence>
<dbReference type="InterPro" id="IPR053973">
    <property type="entry name" value="ERMP1-like_C"/>
</dbReference>
<dbReference type="AlphaFoldDB" id="A0A1B0BKI4"/>
<dbReference type="Pfam" id="PF22248">
    <property type="entry name" value="ERMP1_C"/>
    <property type="match status" value="1"/>
</dbReference>
<evidence type="ECO:0000256" key="14">
    <source>
        <dbReference type="ARBA" id="ARBA00078796"/>
    </source>
</evidence>
<evidence type="ECO:0000313" key="18">
    <source>
        <dbReference type="EnsemblMetazoa" id="GPPI033096-PA"/>
    </source>
</evidence>
<evidence type="ECO:0000256" key="4">
    <source>
        <dbReference type="ARBA" id="ARBA00022670"/>
    </source>
</evidence>
<keyword evidence="11" id="KW-0482">Metalloprotease</keyword>
<dbReference type="EnsemblMetazoa" id="GPPI033096-RA">
    <property type="protein sequence ID" value="GPPI033096-PA"/>
    <property type="gene ID" value="GPPI033096"/>
</dbReference>
<evidence type="ECO:0000313" key="19">
    <source>
        <dbReference type="Proteomes" id="UP000092460"/>
    </source>
</evidence>
<reference evidence="19" key="1">
    <citation type="submission" date="2015-01" db="EMBL/GenBank/DDBJ databases">
        <authorList>
            <person name="Aksoy S."/>
            <person name="Warren W."/>
            <person name="Wilson R.K."/>
        </authorList>
    </citation>
    <scope>NUCLEOTIDE SEQUENCE [LARGE SCALE GENOMIC DNA]</scope>
    <source>
        <strain evidence="19">IAEA</strain>
    </source>
</reference>
<dbReference type="GO" id="GO:0006508">
    <property type="term" value="P:proteolysis"/>
    <property type="evidence" value="ECO:0007669"/>
    <property type="project" value="UniProtKB-KW"/>
</dbReference>
<evidence type="ECO:0000256" key="10">
    <source>
        <dbReference type="ARBA" id="ARBA00022989"/>
    </source>
</evidence>
<dbReference type="Gene3D" id="3.40.630.10">
    <property type="entry name" value="Zn peptidases"/>
    <property type="match status" value="1"/>
</dbReference>
<evidence type="ECO:0000256" key="3">
    <source>
        <dbReference type="ARBA" id="ARBA00010918"/>
    </source>
</evidence>
<keyword evidence="10 15" id="KW-1133">Transmembrane helix</keyword>
<protein>
    <recommendedName>
        <fullName evidence="14">FXNA-like protease</fullName>
    </recommendedName>
</protein>
<evidence type="ECO:0000256" key="7">
    <source>
        <dbReference type="ARBA" id="ARBA00022801"/>
    </source>
</evidence>
<keyword evidence="6" id="KW-0479">Metal-binding</keyword>
<evidence type="ECO:0000256" key="1">
    <source>
        <dbReference type="ARBA" id="ARBA00001947"/>
    </source>
</evidence>
<keyword evidence="8" id="KW-0256">Endoplasmic reticulum</keyword>
<dbReference type="EMBL" id="JXJN01015946">
    <property type="status" value="NOT_ANNOTATED_CDS"/>
    <property type="molecule type" value="Genomic_DNA"/>
</dbReference>
<comment type="subcellular location">
    <subcellularLocation>
        <location evidence="2">Endoplasmic reticulum membrane</location>
        <topology evidence="2">Multi-pass membrane protein</topology>
    </subcellularLocation>
</comment>
<dbReference type="GO" id="GO:0005789">
    <property type="term" value="C:endoplasmic reticulum membrane"/>
    <property type="evidence" value="ECO:0007669"/>
    <property type="project" value="UniProtKB-SubCell"/>
</dbReference>
<dbReference type="InterPro" id="IPR007484">
    <property type="entry name" value="Peptidase_M28"/>
</dbReference>
<evidence type="ECO:0000256" key="2">
    <source>
        <dbReference type="ARBA" id="ARBA00004477"/>
    </source>
</evidence>
<dbReference type="PANTHER" id="PTHR12147">
    <property type="entry name" value="METALLOPEPTIDASE M28 FAMILY MEMBER"/>
    <property type="match status" value="1"/>
</dbReference>
<keyword evidence="7" id="KW-0378">Hydrolase</keyword>
<feature type="transmembrane region" description="Helical" evidence="15">
    <location>
        <begin position="185"/>
        <end position="206"/>
    </location>
</feature>
<evidence type="ECO:0000256" key="5">
    <source>
        <dbReference type="ARBA" id="ARBA00022692"/>
    </source>
</evidence>
<evidence type="ECO:0000259" key="17">
    <source>
        <dbReference type="Pfam" id="PF22248"/>
    </source>
</evidence>
<evidence type="ECO:0000259" key="16">
    <source>
        <dbReference type="Pfam" id="PF04389"/>
    </source>
</evidence>
<dbReference type="PANTHER" id="PTHR12147:SF22">
    <property type="entry name" value="ENDOPLASMIC RETICULUM METALLOPEPTIDASE 1"/>
    <property type="match status" value="1"/>
</dbReference>
<dbReference type="Proteomes" id="UP000092460">
    <property type="component" value="Unassembled WGS sequence"/>
</dbReference>
<proteinExistence type="inferred from homology"/>
<dbReference type="FunFam" id="3.40.630.10:FF:000008">
    <property type="entry name" value="Endoplasmic reticulum metallopeptidase 1"/>
    <property type="match status" value="1"/>
</dbReference>
<comment type="cofactor">
    <cofactor evidence="1">
        <name>Zn(2+)</name>
        <dbReference type="ChEBI" id="CHEBI:29105"/>
    </cofactor>
</comment>
<keyword evidence="5 15" id="KW-0812">Transmembrane</keyword>
<evidence type="ECO:0000256" key="12">
    <source>
        <dbReference type="ARBA" id="ARBA00023136"/>
    </source>
</evidence>
<feature type="domain" description="Endoplasmic reticulum metallopeptidase 1-like C-terminal" evidence="17">
    <location>
        <begin position="213"/>
        <end position="436"/>
    </location>
</feature>
<dbReference type="GO" id="GO:0008235">
    <property type="term" value="F:metalloexopeptidase activity"/>
    <property type="evidence" value="ECO:0007669"/>
    <property type="project" value="InterPro"/>
</dbReference>
<keyword evidence="9" id="KW-0862">Zinc</keyword>
<dbReference type="Pfam" id="PF04389">
    <property type="entry name" value="Peptidase_M28"/>
    <property type="match status" value="1"/>
</dbReference>
<keyword evidence="13" id="KW-0325">Glycoprotein</keyword>
<comment type="similarity">
    <text evidence="3">Belongs to the peptidase M28 family.</text>
</comment>
<dbReference type="InterPro" id="IPR045175">
    <property type="entry name" value="M28_fam"/>
</dbReference>
<name>A0A1B0BKI4_9MUSC</name>
<keyword evidence="19" id="KW-1185">Reference proteome</keyword>
<keyword evidence="4" id="KW-0645">Protease</keyword>
<evidence type="ECO:0000256" key="13">
    <source>
        <dbReference type="ARBA" id="ARBA00023180"/>
    </source>
</evidence>
<dbReference type="GO" id="GO:0046872">
    <property type="term" value="F:metal ion binding"/>
    <property type="evidence" value="ECO:0007669"/>
    <property type="project" value="UniProtKB-KW"/>
</dbReference>
<accession>A0A1B0BKI4</accession>
<evidence type="ECO:0000256" key="6">
    <source>
        <dbReference type="ARBA" id="ARBA00022723"/>
    </source>
</evidence>
<evidence type="ECO:0000256" key="9">
    <source>
        <dbReference type="ARBA" id="ARBA00022833"/>
    </source>
</evidence>
<evidence type="ECO:0000256" key="15">
    <source>
        <dbReference type="SAM" id="Phobius"/>
    </source>
</evidence>